<feature type="domain" description="Amine oxidase" evidence="1">
    <location>
        <begin position="108"/>
        <end position="335"/>
    </location>
</feature>
<dbReference type="InterPro" id="IPR036188">
    <property type="entry name" value="FAD/NAD-bd_sf"/>
</dbReference>
<evidence type="ECO:0000313" key="2">
    <source>
        <dbReference type="EMBL" id="XBO70666.1"/>
    </source>
</evidence>
<protein>
    <submittedName>
        <fullName evidence="2">FAD-dependent oxidoreductase</fullName>
    </submittedName>
</protein>
<evidence type="ECO:0000259" key="1">
    <source>
        <dbReference type="Pfam" id="PF01593"/>
    </source>
</evidence>
<dbReference type="EMBL" id="CP098827">
    <property type="protein sequence ID" value="XBO70666.1"/>
    <property type="molecule type" value="Genomic_DNA"/>
</dbReference>
<dbReference type="GO" id="GO:0016491">
    <property type="term" value="F:oxidoreductase activity"/>
    <property type="evidence" value="ECO:0007669"/>
    <property type="project" value="InterPro"/>
</dbReference>
<dbReference type="PANTHER" id="PTHR16128:SF5">
    <property type="entry name" value="FAD_NAD(P)-BINDING OXIDOREDUCTASE FAMILY PROTEIN"/>
    <property type="match status" value="1"/>
</dbReference>
<accession>A0AAU7KGK9</accession>
<dbReference type="RefSeq" id="WP_348827175.1">
    <property type="nucleotide sequence ID" value="NZ_CP098827.1"/>
</dbReference>
<dbReference type="SUPFAM" id="SSF51905">
    <property type="entry name" value="FAD/NAD(P)-binding domain"/>
    <property type="match status" value="1"/>
</dbReference>
<proteinExistence type="predicted"/>
<dbReference type="PANTHER" id="PTHR16128">
    <property type="entry name" value="FAD/NAD(P)-BINDING OXIDOREDUCTASE FAMILY PROTEIN"/>
    <property type="match status" value="1"/>
</dbReference>
<name>A0AAU7KGK9_9GAMM</name>
<dbReference type="Gene3D" id="3.50.50.60">
    <property type="entry name" value="FAD/NAD(P)-binding domain"/>
    <property type="match status" value="1"/>
</dbReference>
<organism evidence="2">
    <name type="scientific">Halomonas sp. RT37</name>
    <dbReference type="NCBI Taxonomy" id="2950872"/>
    <lineage>
        <taxon>Bacteria</taxon>
        <taxon>Pseudomonadati</taxon>
        <taxon>Pseudomonadota</taxon>
        <taxon>Gammaproteobacteria</taxon>
        <taxon>Oceanospirillales</taxon>
        <taxon>Halomonadaceae</taxon>
        <taxon>Halomonas</taxon>
    </lineage>
</organism>
<dbReference type="Pfam" id="PF01593">
    <property type="entry name" value="Amino_oxidase"/>
    <property type="match status" value="1"/>
</dbReference>
<reference evidence="2" key="1">
    <citation type="submission" date="2022-06" db="EMBL/GenBank/DDBJ databases">
        <title>A novel DMS-producing enzyme.</title>
        <authorList>
            <person name="Zhang Y."/>
        </authorList>
    </citation>
    <scope>NUCLEOTIDE SEQUENCE</scope>
    <source>
        <strain evidence="2">RT37</strain>
    </source>
</reference>
<dbReference type="Pfam" id="PF13450">
    <property type="entry name" value="NAD_binding_8"/>
    <property type="match status" value="1"/>
</dbReference>
<dbReference type="AlphaFoldDB" id="A0AAU7KGK9"/>
<dbReference type="Gene3D" id="3.90.660.10">
    <property type="match status" value="1"/>
</dbReference>
<dbReference type="InterPro" id="IPR002937">
    <property type="entry name" value="Amino_oxidase"/>
</dbReference>
<gene>
    <name evidence="2" type="ORF">NFG58_18980</name>
</gene>
<dbReference type="PRINTS" id="PR00419">
    <property type="entry name" value="ADXRDTASE"/>
</dbReference>
<sequence length="342" mass="37450">MLQVAIIGAGFSGLACAGQLRRHGHRAVLFDKGRGPGGRGSSRREGDESLDLGAQYFSVRDATFAAEVDRWEAAGVATHWPPSSYRVDASGAWHEEGDDQHRYCGTPRMSAITRHLAAPHELFAATRVTRLTDRLDGWWLEDPQGDSYGPFDRVVVTAPAAQAEPLLRPHDEALAQACREIRMLPCWSAWVRFDTALTLEGIDADWPVVRFDQGPLRLAVRQNRKPGREHQSETLSLLAQDEWSQRHLEDDAEDVVSRLTAALQKALATQLPTGSSLPQITASGAHRWRYATADLTLAAPDHRLGEDGLALAGDGLRGGRIEDAWLSGVHVAEALHRTATDA</sequence>